<feature type="compositionally biased region" description="Basic residues" evidence="1">
    <location>
        <begin position="1"/>
        <end position="13"/>
    </location>
</feature>
<dbReference type="EMBL" id="JH993837">
    <property type="protein sequence ID" value="ELQ76556.1"/>
    <property type="molecule type" value="Genomic_DNA"/>
</dbReference>
<feature type="region of interest" description="Disordered" evidence="1">
    <location>
        <begin position="1"/>
        <end position="36"/>
    </location>
</feature>
<dbReference type="InterPro" id="IPR011989">
    <property type="entry name" value="ARM-like"/>
</dbReference>
<keyword evidence="3" id="KW-1185">Reference proteome</keyword>
<dbReference type="Gene3D" id="1.25.10.10">
    <property type="entry name" value="Leucine-rich Repeat Variant"/>
    <property type="match status" value="1"/>
</dbReference>
<dbReference type="GO" id="GO:0000159">
    <property type="term" value="C:protein phosphatase type 2A complex"/>
    <property type="evidence" value="ECO:0007669"/>
    <property type="project" value="InterPro"/>
</dbReference>
<proteinExistence type="predicted"/>
<dbReference type="Pfam" id="PF01603">
    <property type="entry name" value="B56"/>
    <property type="match status" value="1"/>
</dbReference>
<feature type="compositionally biased region" description="Basic and acidic residues" evidence="1">
    <location>
        <begin position="18"/>
        <end position="27"/>
    </location>
</feature>
<evidence type="ECO:0000313" key="2">
    <source>
        <dbReference type="EMBL" id="ELQ76556.1"/>
    </source>
</evidence>
<dbReference type="Proteomes" id="UP000011185">
    <property type="component" value="Unassembled WGS sequence"/>
</dbReference>
<dbReference type="OMA" id="XVMFLGE"/>
<dbReference type="GO" id="GO:0007165">
    <property type="term" value="P:signal transduction"/>
    <property type="evidence" value="ECO:0007669"/>
    <property type="project" value="InterPro"/>
</dbReference>
<dbReference type="GO" id="GO:0019888">
    <property type="term" value="F:protein phosphatase regulator activity"/>
    <property type="evidence" value="ECO:0007669"/>
    <property type="project" value="InterPro"/>
</dbReference>
<dbReference type="AlphaFoldDB" id="L7JZT6"/>
<dbReference type="HOGENOM" id="CLU_596093_0_0_1"/>
<dbReference type="SUPFAM" id="SSF48371">
    <property type="entry name" value="ARM repeat"/>
    <property type="match status" value="1"/>
</dbReference>
<sequence>MSCKRLERKKTRRNSGTPRRDMKGKQEMKRKRGEKGFSCEMSTRTGIFGRRETASEKELPISCTFVYLKSLETMLFQDNTMFEEEKAILCKLKEVFLYTNEEKKKTIEMKPFTGEHAQNMNSQQSLLEYAIEIFRRYLGSQKCSITVLKSAFEEREIENFFAKIKTVTVKARIMIVRCVQILLLKAVEYRYLLKNCIYNELVYYIENGKNLKCIDVLLDICAFYVLKDIYHDMHELRYFLINYVLPLFTNSNAFCYRDDVILLFTSICYCSDSFMDMVFTHFSKIFFETNTPTKTLIMEITLKVLNEKCRDMYPYIPMITEFINFALKEQNSALIVIMKLLFSLPVLFLSLKRNIAHFLPLIFTNLYKTSKNYWNVEERCVLYEIISNIMIIDKDLFDWCLMNYNKERYGAYFDRKINEDVINIDFINAKSRAFDENINERRTSVYDVEYEELKRFKRM</sequence>
<name>L7JZT6_TRAHO</name>
<dbReference type="FunCoup" id="L7JZT6">
    <property type="interactions" value="94"/>
</dbReference>
<gene>
    <name evidence="2" type="ORF">THOM_0450</name>
</gene>
<reference evidence="2 3" key="1">
    <citation type="journal article" date="2012" name="PLoS Pathog.">
        <title>The genome of the obligate intracellular parasite Trachipleistophora hominis: new insights into microsporidian genome dynamics and reductive evolution.</title>
        <authorList>
            <person name="Heinz E."/>
            <person name="Williams T.A."/>
            <person name="Nakjang S."/>
            <person name="Noel C.J."/>
            <person name="Swan D.C."/>
            <person name="Goldberg A.V."/>
            <person name="Harris S.R."/>
            <person name="Weinmaier T."/>
            <person name="Markert S."/>
            <person name="Becher D."/>
            <person name="Bernhardt J."/>
            <person name="Dagan T."/>
            <person name="Hacker C."/>
            <person name="Lucocq J.M."/>
            <person name="Schweder T."/>
            <person name="Rattei T."/>
            <person name="Hall N."/>
            <person name="Hirt R.P."/>
            <person name="Embley T.M."/>
        </authorList>
    </citation>
    <scope>NUCLEOTIDE SEQUENCE [LARGE SCALE GENOMIC DNA]</scope>
</reference>
<dbReference type="STRING" id="72359.L7JZT6"/>
<protein>
    <submittedName>
        <fullName evidence="2">Serine/threonine protein phosphatase 2A, regulatory subunit</fullName>
    </submittedName>
</protein>
<accession>L7JZT6</accession>
<dbReference type="OrthoDB" id="2195607at2759"/>
<dbReference type="InParanoid" id="L7JZT6"/>
<dbReference type="VEuPathDB" id="MicrosporidiaDB:THOM_0450"/>
<evidence type="ECO:0000313" key="3">
    <source>
        <dbReference type="Proteomes" id="UP000011185"/>
    </source>
</evidence>
<dbReference type="InterPro" id="IPR016024">
    <property type="entry name" value="ARM-type_fold"/>
</dbReference>
<evidence type="ECO:0000256" key="1">
    <source>
        <dbReference type="SAM" id="MobiDB-lite"/>
    </source>
</evidence>
<dbReference type="InterPro" id="IPR002554">
    <property type="entry name" value="PP2A_B56"/>
</dbReference>
<organism evidence="2 3">
    <name type="scientific">Trachipleistophora hominis</name>
    <name type="common">Microsporidian parasite</name>
    <dbReference type="NCBI Taxonomy" id="72359"/>
    <lineage>
        <taxon>Eukaryota</taxon>
        <taxon>Fungi</taxon>
        <taxon>Fungi incertae sedis</taxon>
        <taxon>Microsporidia</taxon>
        <taxon>Pleistophoridae</taxon>
        <taxon>Trachipleistophora</taxon>
    </lineage>
</organism>